<dbReference type="PROSITE" id="PS51257">
    <property type="entry name" value="PROKAR_LIPOPROTEIN"/>
    <property type="match status" value="1"/>
</dbReference>
<dbReference type="EMBL" id="NFZW01000032">
    <property type="protein sequence ID" value="RFA32265.1"/>
    <property type="molecule type" value="Genomic_DNA"/>
</dbReference>
<dbReference type="SUPFAM" id="SSF53474">
    <property type="entry name" value="alpha/beta-Hydrolases"/>
    <property type="match status" value="1"/>
</dbReference>
<dbReference type="Gene3D" id="3.40.50.1820">
    <property type="entry name" value="alpha/beta hydrolase"/>
    <property type="match status" value="2"/>
</dbReference>
<sequence>MSRQTNQEQPVSASLAVWAVILTMFGAGLSGCAAIDRQYEAALLLSELAAEEDGALARRTPSPHRQEISYEIDGEHYIADLYRPGEGSEARAAFVLTHGFTAYGKDDPRLVAFAEGLARARFNVLVPDVPSLRELQVHPSDRRFIAAAVLFLHEHAELVPEGRIGVGAFSYAVGPMILAAMEPAVARQLDFTVAIGGYYDVEDAIRFLTTGYHDLGPERVWAQPQQVAKWSFLGSYLYRIEHPQDRALLEEMVRRRQHDPDADIDSLAAELEAEGRTIYNLLTNRDPDQVSVLLAALPEDIQAEISALDLANERLDRFQPALLLIHGSDDPIIPATHSRALAAEVREGELYVVGGLNHVDIDLRLRDRWRLWRATVALLRLRDGV</sequence>
<accession>A0A3E0WK23</accession>
<keyword evidence="2" id="KW-1185">Reference proteome</keyword>
<evidence type="ECO:0000313" key="2">
    <source>
        <dbReference type="Proteomes" id="UP000256763"/>
    </source>
</evidence>
<comment type="caution">
    <text evidence="1">The sequence shown here is derived from an EMBL/GenBank/DDBJ whole genome shotgun (WGS) entry which is preliminary data.</text>
</comment>
<organism evidence="1 2">
    <name type="scientific">Alkalilimnicola ehrlichii</name>
    <dbReference type="NCBI Taxonomy" id="351052"/>
    <lineage>
        <taxon>Bacteria</taxon>
        <taxon>Pseudomonadati</taxon>
        <taxon>Pseudomonadota</taxon>
        <taxon>Gammaproteobacteria</taxon>
        <taxon>Chromatiales</taxon>
        <taxon>Ectothiorhodospiraceae</taxon>
        <taxon>Alkalilimnicola</taxon>
    </lineage>
</organism>
<proteinExistence type="predicted"/>
<dbReference type="InterPro" id="IPR029058">
    <property type="entry name" value="AB_hydrolase_fold"/>
</dbReference>
<reference evidence="2" key="1">
    <citation type="submission" date="2017-05" db="EMBL/GenBank/DDBJ databases">
        <authorList>
            <person name="Sharma S."/>
            <person name="Sidhu C."/>
            <person name="Pinnaka A.K."/>
        </authorList>
    </citation>
    <scope>NUCLEOTIDE SEQUENCE [LARGE SCALE GENOMIC DNA]</scope>
    <source>
        <strain evidence="2">AK93</strain>
    </source>
</reference>
<gene>
    <name evidence="1" type="ORF">CAL65_20065</name>
</gene>
<dbReference type="OrthoDB" id="6147935at2"/>
<dbReference type="Proteomes" id="UP000256763">
    <property type="component" value="Unassembled WGS sequence"/>
</dbReference>
<protein>
    <recommendedName>
        <fullName evidence="3">Alpha/beta hydrolase</fullName>
    </recommendedName>
</protein>
<dbReference type="AlphaFoldDB" id="A0A3E0WK23"/>
<evidence type="ECO:0000313" key="1">
    <source>
        <dbReference type="EMBL" id="RFA32265.1"/>
    </source>
</evidence>
<evidence type="ECO:0008006" key="3">
    <source>
        <dbReference type="Google" id="ProtNLM"/>
    </source>
</evidence>
<dbReference type="RefSeq" id="WP_116303877.1">
    <property type="nucleotide sequence ID" value="NZ_NFZV01000032.1"/>
</dbReference>
<name>A0A3E0WK23_9GAMM</name>